<accession>A0ABY1P291</accession>
<dbReference type="InterPro" id="IPR001387">
    <property type="entry name" value="Cro/C1-type_HTH"/>
</dbReference>
<protein>
    <submittedName>
        <fullName evidence="2">Cro/C1-type HTH DNA-binding domain-containing protein</fullName>
    </submittedName>
</protein>
<reference evidence="2 3" key="1">
    <citation type="submission" date="2017-05" db="EMBL/GenBank/DDBJ databases">
        <authorList>
            <person name="Varghese N."/>
            <person name="Submissions S."/>
        </authorList>
    </citation>
    <scope>NUCLEOTIDE SEQUENCE [LARGE SCALE GENOMIC DNA]</scope>
    <source>
        <strain evidence="2 3">DSM 29734</strain>
    </source>
</reference>
<proteinExistence type="predicted"/>
<dbReference type="SMART" id="SM00530">
    <property type="entry name" value="HTH_XRE"/>
    <property type="match status" value="1"/>
</dbReference>
<dbReference type="InterPro" id="IPR010982">
    <property type="entry name" value="Lambda_DNA-bd_dom_sf"/>
</dbReference>
<evidence type="ECO:0000259" key="1">
    <source>
        <dbReference type="PROSITE" id="PS50943"/>
    </source>
</evidence>
<dbReference type="GO" id="GO:0003677">
    <property type="term" value="F:DNA binding"/>
    <property type="evidence" value="ECO:0007669"/>
    <property type="project" value="UniProtKB-KW"/>
</dbReference>
<sequence length="247" mass="28040">MQAELFEVLKSVLKARGMTYAELASALGLSEPTVKRVFSERDCKLSRITEICNVLGLTLDDLVTEANRVEVRPIHLGDRLEIQLSEDPHAFHLFLLLLDGMSSETICEQYQLEEIELFSLGRRLEKLGLAEVMPNTVIRLTVQAPVHFRRDGPLHQKLLQLNMDFLRASFLRKDTAHSTFSTQTRRISQKTARHIVQRVRELQLELATLARTDQLTHSQADLDTYKIGVGFSPINFADMLSLGQSKV</sequence>
<dbReference type="CDD" id="cd00093">
    <property type="entry name" value="HTH_XRE"/>
    <property type="match status" value="1"/>
</dbReference>
<dbReference type="EMBL" id="FXTY01000004">
    <property type="protein sequence ID" value="SMP23685.1"/>
    <property type="molecule type" value="Genomic_DNA"/>
</dbReference>
<gene>
    <name evidence="2" type="ORF">SAMN06265373_104401</name>
</gene>
<evidence type="ECO:0000313" key="2">
    <source>
        <dbReference type="EMBL" id="SMP23685.1"/>
    </source>
</evidence>
<name>A0ABY1P291_9RHOB</name>
<comment type="caution">
    <text evidence="2">The sequence shown here is derived from an EMBL/GenBank/DDBJ whole genome shotgun (WGS) entry which is preliminary data.</text>
</comment>
<keyword evidence="3" id="KW-1185">Reference proteome</keyword>
<dbReference type="RefSeq" id="WP_283426341.1">
    <property type="nucleotide sequence ID" value="NZ_FXTY01000004.1"/>
</dbReference>
<feature type="domain" description="HTH cro/C1-type" evidence="1">
    <location>
        <begin position="9"/>
        <end position="62"/>
    </location>
</feature>
<organism evidence="2 3">
    <name type="scientific">Shimia sagamensis</name>
    <dbReference type="NCBI Taxonomy" id="1566352"/>
    <lineage>
        <taxon>Bacteria</taxon>
        <taxon>Pseudomonadati</taxon>
        <taxon>Pseudomonadota</taxon>
        <taxon>Alphaproteobacteria</taxon>
        <taxon>Rhodobacterales</taxon>
        <taxon>Roseobacteraceae</taxon>
    </lineage>
</organism>
<keyword evidence="2" id="KW-0238">DNA-binding</keyword>
<evidence type="ECO:0000313" key="3">
    <source>
        <dbReference type="Proteomes" id="UP001157961"/>
    </source>
</evidence>
<dbReference type="SUPFAM" id="SSF47413">
    <property type="entry name" value="lambda repressor-like DNA-binding domains"/>
    <property type="match status" value="1"/>
</dbReference>
<dbReference type="Proteomes" id="UP001157961">
    <property type="component" value="Unassembled WGS sequence"/>
</dbReference>
<dbReference type="Gene3D" id="1.10.260.40">
    <property type="entry name" value="lambda repressor-like DNA-binding domains"/>
    <property type="match status" value="1"/>
</dbReference>
<dbReference type="PROSITE" id="PS50943">
    <property type="entry name" value="HTH_CROC1"/>
    <property type="match status" value="1"/>
</dbReference>
<dbReference type="Pfam" id="PF13443">
    <property type="entry name" value="HTH_26"/>
    <property type="match status" value="1"/>
</dbReference>